<dbReference type="InterPro" id="IPR058546">
    <property type="entry name" value="RPS4B/Roq1-like_LRR"/>
</dbReference>
<dbReference type="Gene3D" id="3.40.50.300">
    <property type="entry name" value="P-loop containing nucleotide triphosphate hydrolases"/>
    <property type="match status" value="1"/>
</dbReference>
<dbReference type="Gene3D" id="3.80.10.10">
    <property type="entry name" value="Ribonuclease Inhibitor"/>
    <property type="match status" value="2"/>
</dbReference>
<dbReference type="SUPFAM" id="SSF52200">
    <property type="entry name" value="Toll/Interleukin receptor TIR domain"/>
    <property type="match status" value="1"/>
</dbReference>
<dbReference type="Pfam" id="PF23282">
    <property type="entry name" value="WHD_ROQ1"/>
    <property type="match status" value="1"/>
</dbReference>
<keyword evidence="5" id="KW-0732">Signal</keyword>
<dbReference type="EMBL" id="OX451735">
    <property type="protein sequence ID" value="CAI8595103.1"/>
    <property type="molecule type" value="Genomic_DNA"/>
</dbReference>
<dbReference type="InterPro" id="IPR000157">
    <property type="entry name" value="TIR_dom"/>
</dbReference>
<gene>
    <name evidence="7" type="ORF">VFH_I174880</name>
</gene>
<dbReference type="PROSITE" id="PS50104">
    <property type="entry name" value="TIR"/>
    <property type="match status" value="1"/>
</dbReference>
<sequence length="1063" mass="122218">MVAKGKGIYSFILLSFLMATPPPSYDFTYQVFLSFRGIDTRYSFTGNLYKALTDNGIHTFFDDDSLQGGHEITPSLVKAIEDSRIFIPVFSIHYASSSFCLDELVHIIHCFKTKKRLILPVFYGVEPSHVRHQNGSYGEALAKHEARFQGNKDNMERLKKWKLALNQAANLSGYHYTPGYEYKFIKGIVKYISNKINRVSLHVAEYPVGLHSQVLQVKSLFDNRSDDGVLMVGIYGPGGLGKSTLARAIYNFVADQFEDICFIHNVRENSSQNNLKHLQEELLLKTVGLDITLGDVSEGIPIIKERLHRKKILLVLDDVDKLKQLQVLAGGLDWFGAGSIVIITTRDKHLLTSHGIQRTYVVKELNGKEGLELLRWMAFKNNKVHSSYEDVLNRAVAYASGFPLVLEIVGSNLFGKRVEEWKYTLDGYEKIPNKEIQKILKISFDALEEEEQSVFLDIACCFKGCSLTEVEEILHAQYGGSMTHRIQVLAEKSLIKIGHFEQSCICNVTLHDLIAEMGKEIVRQESPKKPEKRSRLWFREDIIQVLEKNAENSDIEIISLDCGSSEAAIDWNGMAFGKMKRLTTLIIKSDNFSKGSIDFPSNLRVLKWQKYHLQCIPYCFFNKMFVNIKVLKFDNCEYLTQISDVSCLPNLESFSFENCENLITIHSSIGLLNKLEFLNVSGCIKLKSFPPLMLASLKKLKLSHCKSLQSFPEILGKIENIEDIDIRETSIEDFPVSFQNLTGLISISIKGHGVFRLPSFISKMPKFSSIWVHQYHFIMPRQFSTMSSNVKWLYLYESNLSVSDEYLPIVLTWFSNVEELNRVGVNFKILPECLKEHCPLHELGLFSCKSLDEIKGIGLNLVILSALDCKSLNSSSRRSMLGNQELHEGRTTHFCFPLGSERIPEWFEHRSIGPTRISFWFRNKIPSIALFFSTKWMYDHNEKLQLRVNLFVNGGYKYTFSLKEFTEVSLLETNHIYLIYIDLEELVHRSENYEKLESKLKEALLKNEWIHMELKLESYSKLADDNDEMRKSLHTKFGIHVFKEENNLEDIEFTNPYRKRKSY</sequence>
<dbReference type="PRINTS" id="PR00364">
    <property type="entry name" value="DISEASERSIST"/>
</dbReference>
<dbReference type="GO" id="GO:0007165">
    <property type="term" value="P:signal transduction"/>
    <property type="evidence" value="ECO:0007669"/>
    <property type="project" value="InterPro"/>
</dbReference>
<evidence type="ECO:0000256" key="1">
    <source>
        <dbReference type="ARBA" id="ARBA00022614"/>
    </source>
</evidence>
<evidence type="ECO:0000259" key="6">
    <source>
        <dbReference type="PROSITE" id="PS50104"/>
    </source>
</evidence>
<dbReference type="CDD" id="cd00009">
    <property type="entry name" value="AAA"/>
    <property type="match status" value="1"/>
</dbReference>
<dbReference type="SUPFAM" id="SSF46785">
    <property type="entry name" value="Winged helix' DNA-binding domain"/>
    <property type="match status" value="1"/>
</dbReference>
<dbReference type="Pfam" id="PF23286">
    <property type="entry name" value="LRR_13"/>
    <property type="match status" value="1"/>
</dbReference>
<reference evidence="7 8" key="1">
    <citation type="submission" date="2023-01" db="EMBL/GenBank/DDBJ databases">
        <authorList>
            <person name="Kreplak J."/>
        </authorList>
    </citation>
    <scope>NUCLEOTIDE SEQUENCE [LARGE SCALE GENOMIC DNA]</scope>
</reference>
<name>A0AAV0ZC50_VICFA</name>
<keyword evidence="4" id="KW-0520">NAD</keyword>
<dbReference type="GO" id="GO:0043531">
    <property type="term" value="F:ADP binding"/>
    <property type="evidence" value="ECO:0007669"/>
    <property type="project" value="InterPro"/>
</dbReference>
<dbReference type="InterPro" id="IPR027417">
    <property type="entry name" value="P-loop_NTPase"/>
</dbReference>
<dbReference type="FunFam" id="3.40.50.10140:FF:000007">
    <property type="entry name" value="Disease resistance protein (TIR-NBS-LRR class)"/>
    <property type="match status" value="1"/>
</dbReference>
<keyword evidence="2" id="KW-0677">Repeat</keyword>
<accession>A0AAV0ZC50</accession>
<dbReference type="SMART" id="SM00255">
    <property type="entry name" value="TIR"/>
    <property type="match status" value="1"/>
</dbReference>
<feature type="domain" description="TIR" evidence="6">
    <location>
        <begin position="27"/>
        <end position="196"/>
    </location>
</feature>
<dbReference type="SUPFAM" id="SSF52058">
    <property type="entry name" value="L domain-like"/>
    <property type="match status" value="1"/>
</dbReference>
<dbReference type="Pfam" id="PF00931">
    <property type="entry name" value="NB-ARC"/>
    <property type="match status" value="1"/>
</dbReference>
<evidence type="ECO:0000256" key="3">
    <source>
        <dbReference type="ARBA" id="ARBA00022821"/>
    </source>
</evidence>
<dbReference type="InterPro" id="IPR036390">
    <property type="entry name" value="WH_DNA-bd_sf"/>
</dbReference>
<dbReference type="Gene3D" id="3.40.50.10140">
    <property type="entry name" value="Toll/interleukin-1 receptor homology (TIR) domain"/>
    <property type="match status" value="1"/>
</dbReference>
<organism evidence="7 8">
    <name type="scientific">Vicia faba</name>
    <name type="common">Broad bean</name>
    <name type="synonym">Faba vulgaris</name>
    <dbReference type="NCBI Taxonomy" id="3906"/>
    <lineage>
        <taxon>Eukaryota</taxon>
        <taxon>Viridiplantae</taxon>
        <taxon>Streptophyta</taxon>
        <taxon>Embryophyta</taxon>
        <taxon>Tracheophyta</taxon>
        <taxon>Spermatophyta</taxon>
        <taxon>Magnoliopsida</taxon>
        <taxon>eudicotyledons</taxon>
        <taxon>Gunneridae</taxon>
        <taxon>Pentapetalae</taxon>
        <taxon>rosids</taxon>
        <taxon>fabids</taxon>
        <taxon>Fabales</taxon>
        <taxon>Fabaceae</taxon>
        <taxon>Papilionoideae</taxon>
        <taxon>50 kb inversion clade</taxon>
        <taxon>NPAAA clade</taxon>
        <taxon>Hologalegina</taxon>
        <taxon>IRL clade</taxon>
        <taxon>Fabeae</taxon>
        <taxon>Vicia</taxon>
    </lineage>
</organism>
<dbReference type="InterPro" id="IPR044974">
    <property type="entry name" value="Disease_R_plants"/>
</dbReference>
<dbReference type="AlphaFoldDB" id="A0AAV0ZC50"/>
<dbReference type="Proteomes" id="UP001157006">
    <property type="component" value="Chromosome 1S"/>
</dbReference>
<dbReference type="InterPro" id="IPR035897">
    <property type="entry name" value="Toll_tir_struct_dom_sf"/>
</dbReference>
<dbReference type="InterPro" id="IPR058192">
    <property type="entry name" value="WHD_ROQ1-like"/>
</dbReference>
<feature type="chain" id="PRO_5043729295" description="TIR domain-containing protein" evidence="5">
    <location>
        <begin position="20"/>
        <end position="1063"/>
    </location>
</feature>
<dbReference type="GO" id="GO:0006952">
    <property type="term" value="P:defense response"/>
    <property type="evidence" value="ECO:0007669"/>
    <property type="project" value="UniProtKB-KW"/>
</dbReference>
<dbReference type="Gene3D" id="1.10.8.430">
    <property type="entry name" value="Helical domain of apoptotic protease-activating factors"/>
    <property type="match status" value="1"/>
</dbReference>
<dbReference type="InterPro" id="IPR032675">
    <property type="entry name" value="LRR_dom_sf"/>
</dbReference>
<protein>
    <recommendedName>
        <fullName evidence="6">TIR domain-containing protein</fullName>
    </recommendedName>
</protein>
<dbReference type="SUPFAM" id="SSF52540">
    <property type="entry name" value="P-loop containing nucleoside triphosphate hydrolases"/>
    <property type="match status" value="1"/>
</dbReference>
<keyword evidence="3" id="KW-0611">Plant defense</keyword>
<keyword evidence="8" id="KW-1185">Reference proteome</keyword>
<dbReference type="InterPro" id="IPR042197">
    <property type="entry name" value="Apaf_helical"/>
</dbReference>
<dbReference type="InterPro" id="IPR002182">
    <property type="entry name" value="NB-ARC"/>
</dbReference>
<evidence type="ECO:0000313" key="8">
    <source>
        <dbReference type="Proteomes" id="UP001157006"/>
    </source>
</evidence>
<dbReference type="Pfam" id="PF01582">
    <property type="entry name" value="TIR"/>
    <property type="match status" value="1"/>
</dbReference>
<dbReference type="PANTHER" id="PTHR11017:SF219">
    <property type="entry name" value="ARCHAEAL ATPASE"/>
    <property type="match status" value="1"/>
</dbReference>
<evidence type="ECO:0000313" key="7">
    <source>
        <dbReference type="EMBL" id="CAI8595103.1"/>
    </source>
</evidence>
<evidence type="ECO:0000256" key="2">
    <source>
        <dbReference type="ARBA" id="ARBA00022737"/>
    </source>
</evidence>
<proteinExistence type="predicted"/>
<feature type="signal peptide" evidence="5">
    <location>
        <begin position="1"/>
        <end position="19"/>
    </location>
</feature>
<keyword evidence="1" id="KW-0433">Leucine-rich repeat</keyword>
<dbReference type="InterPro" id="IPR003593">
    <property type="entry name" value="AAA+_ATPase"/>
</dbReference>
<evidence type="ECO:0000256" key="5">
    <source>
        <dbReference type="SAM" id="SignalP"/>
    </source>
</evidence>
<evidence type="ECO:0000256" key="4">
    <source>
        <dbReference type="ARBA" id="ARBA00023027"/>
    </source>
</evidence>
<dbReference type="SMART" id="SM00382">
    <property type="entry name" value="AAA"/>
    <property type="match status" value="1"/>
</dbReference>
<dbReference type="PANTHER" id="PTHR11017">
    <property type="entry name" value="LEUCINE-RICH REPEAT-CONTAINING PROTEIN"/>
    <property type="match status" value="1"/>
</dbReference>